<dbReference type="FunFam" id="1.10.8.1120:FF:000001">
    <property type="entry name" value="Histone RNA hairpin-binding protein-like"/>
    <property type="match status" value="1"/>
</dbReference>
<dbReference type="InterPro" id="IPR038294">
    <property type="entry name" value="SLBP_RNA_bind_sf"/>
</dbReference>
<dbReference type="GO" id="GO:0051028">
    <property type="term" value="P:mRNA transport"/>
    <property type="evidence" value="ECO:0007669"/>
    <property type="project" value="TreeGrafter"/>
</dbReference>
<dbReference type="InterPro" id="IPR026502">
    <property type="entry name" value="SLBP1/SLBP2"/>
</dbReference>
<dbReference type="AlphaFoldDB" id="A0A0T6B770"/>
<feature type="compositionally biased region" description="Basic and acidic residues" evidence="3">
    <location>
        <begin position="36"/>
        <end position="45"/>
    </location>
</feature>
<dbReference type="Proteomes" id="UP000051574">
    <property type="component" value="Unassembled WGS sequence"/>
</dbReference>
<feature type="compositionally biased region" description="Polar residues" evidence="3">
    <location>
        <begin position="152"/>
        <end position="161"/>
    </location>
</feature>
<gene>
    <name evidence="5" type="ORF">AMK59_3350</name>
</gene>
<dbReference type="PANTHER" id="PTHR17408:SF0">
    <property type="entry name" value="HISTONE RNA HAIRPIN-BINDING PROTEIN"/>
    <property type="match status" value="1"/>
</dbReference>
<dbReference type="GO" id="GO:0071204">
    <property type="term" value="C:histone pre-mRNA 3'end processing complex"/>
    <property type="evidence" value="ECO:0007669"/>
    <property type="project" value="TreeGrafter"/>
</dbReference>
<evidence type="ECO:0000256" key="1">
    <source>
        <dbReference type="ARBA" id="ARBA00006151"/>
    </source>
</evidence>
<keyword evidence="2" id="KW-0694">RNA-binding</keyword>
<feature type="region of interest" description="Disordered" evidence="3">
    <location>
        <begin position="92"/>
        <end position="123"/>
    </location>
</feature>
<dbReference type="GO" id="GO:0071207">
    <property type="term" value="F:histone pre-mRNA stem-loop binding"/>
    <property type="evidence" value="ECO:0007669"/>
    <property type="project" value="TreeGrafter"/>
</dbReference>
<dbReference type="Pfam" id="PF15247">
    <property type="entry name" value="SLBP_RNA_bind"/>
    <property type="match status" value="1"/>
</dbReference>
<dbReference type="GO" id="GO:0003729">
    <property type="term" value="F:mRNA binding"/>
    <property type="evidence" value="ECO:0007669"/>
    <property type="project" value="InterPro"/>
</dbReference>
<comment type="caution">
    <text evidence="5">The sequence shown here is derived from an EMBL/GenBank/DDBJ whole genome shotgun (WGS) entry which is preliminary data.</text>
</comment>
<evidence type="ECO:0000313" key="6">
    <source>
        <dbReference type="Proteomes" id="UP000051574"/>
    </source>
</evidence>
<dbReference type="GO" id="GO:0005737">
    <property type="term" value="C:cytoplasm"/>
    <property type="evidence" value="ECO:0007669"/>
    <property type="project" value="TreeGrafter"/>
</dbReference>
<feature type="region of interest" description="Disordered" evidence="3">
    <location>
        <begin position="32"/>
        <end position="70"/>
    </location>
</feature>
<proteinExistence type="inferred from homology"/>
<evidence type="ECO:0000313" key="5">
    <source>
        <dbReference type="EMBL" id="KRT82925.1"/>
    </source>
</evidence>
<dbReference type="OrthoDB" id="265795at2759"/>
<dbReference type="GO" id="GO:0007076">
    <property type="term" value="P:mitotic chromosome condensation"/>
    <property type="evidence" value="ECO:0007669"/>
    <property type="project" value="UniProtKB-ARBA"/>
</dbReference>
<accession>A0A0T6B770</accession>
<evidence type="ECO:0000256" key="2">
    <source>
        <dbReference type="ARBA" id="ARBA00022884"/>
    </source>
</evidence>
<name>A0A0T6B770_9SCAR</name>
<evidence type="ECO:0000259" key="4">
    <source>
        <dbReference type="Pfam" id="PF15247"/>
    </source>
</evidence>
<protein>
    <recommendedName>
        <fullName evidence="4">Histone RNA hairpin-binding protein RNA-binding domain-containing protein</fullName>
    </recommendedName>
</protein>
<feature type="domain" description="Histone RNA hairpin-binding protein RNA-binding" evidence="4">
    <location>
        <begin position="228"/>
        <end position="295"/>
    </location>
</feature>
<feature type="region of interest" description="Disordered" evidence="3">
    <location>
        <begin position="146"/>
        <end position="236"/>
    </location>
</feature>
<reference evidence="5 6" key="1">
    <citation type="submission" date="2015-09" db="EMBL/GenBank/DDBJ databases">
        <title>Draft genome of the scarab beetle Oryctes borbonicus.</title>
        <authorList>
            <person name="Meyer J.M."/>
            <person name="Markov G.V."/>
            <person name="Baskaran P."/>
            <person name="Herrmann M."/>
            <person name="Sommer R.J."/>
            <person name="Roedelsperger C."/>
        </authorList>
    </citation>
    <scope>NUCLEOTIDE SEQUENCE [LARGE SCALE GENOMIC DNA]</scope>
    <source>
        <strain evidence="5">OB123</strain>
        <tissue evidence="5">Whole animal</tissue>
    </source>
</reference>
<dbReference type="EMBL" id="LJIG01009515">
    <property type="protein sequence ID" value="KRT82925.1"/>
    <property type="molecule type" value="Genomic_DNA"/>
</dbReference>
<dbReference type="InterPro" id="IPR029344">
    <property type="entry name" value="SLBP_RNA_bind"/>
</dbReference>
<dbReference type="PANTHER" id="PTHR17408">
    <property type="entry name" value="HISTONE RNA HAIRPIN-BINDING PROTEIN"/>
    <property type="match status" value="1"/>
</dbReference>
<sequence length="305" mass="35690">MTFEYRRVSMNTSLKNARIFDDDSWESDDLLSTFKNEPKIKKEPVDNDDTNQSWMDDSVPPPPRITAQDIKQEKKYVDCSWFNDNVSSFPKIKQEPFDYDNEDTSKSWSDNAPPPPRITPLNFDENAVASPIKQERIDFETKLTFDTDESLPGTNGNTYDGYTSERKETRVNLKRRIGSCIKQDRDEVVTPSTPKKRHSSTSSMNSSPESKKFKGDQKRKKKKEVERDPVVLKRRQKQIDYGKNTIGYDRYITLIPKHKRASGDPQTPDKYRKYSRRGWDGLIKHWRLKLHHYDPVEEGSEVKQE</sequence>
<comment type="similarity">
    <text evidence="1">Belongs to the SLBP family.</text>
</comment>
<dbReference type="GO" id="GO:0006398">
    <property type="term" value="P:mRNA 3'-end processing by stem-loop binding and cleavage"/>
    <property type="evidence" value="ECO:0007669"/>
    <property type="project" value="TreeGrafter"/>
</dbReference>
<evidence type="ECO:0000256" key="3">
    <source>
        <dbReference type="SAM" id="MobiDB-lite"/>
    </source>
</evidence>
<dbReference type="Gene3D" id="1.10.8.1120">
    <property type="entry name" value="Histone RNA hairpin-binding protein RNA-binding domain"/>
    <property type="match status" value="1"/>
</dbReference>
<keyword evidence="6" id="KW-1185">Reference proteome</keyword>
<organism evidence="5 6">
    <name type="scientific">Oryctes borbonicus</name>
    <dbReference type="NCBI Taxonomy" id="1629725"/>
    <lineage>
        <taxon>Eukaryota</taxon>
        <taxon>Metazoa</taxon>
        <taxon>Ecdysozoa</taxon>
        <taxon>Arthropoda</taxon>
        <taxon>Hexapoda</taxon>
        <taxon>Insecta</taxon>
        <taxon>Pterygota</taxon>
        <taxon>Neoptera</taxon>
        <taxon>Endopterygota</taxon>
        <taxon>Coleoptera</taxon>
        <taxon>Polyphaga</taxon>
        <taxon>Scarabaeiformia</taxon>
        <taxon>Scarabaeidae</taxon>
        <taxon>Dynastinae</taxon>
        <taxon>Oryctes</taxon>
    </lineage>
</organism>